<name>W7XKW1_TETTS</name>
<evidence type="ECO:0000313" key="2">
    <source>
        <dbReference type="Proteomes" id="UP000009168"/>
    </source>
</evidence>
<dbReference type="RefSeq" id="XP_012650624.1">
    <property type="nucleotide sequence ID" value="XM_012795170.1"/>
</dbReference>
<dbReference type="AlphaFoldDB" id="W7XKW1"/>
<dbReference type="EMBL" id="GG663146">
    <property type="protein sequence ID" value="EWS76841.1"/>
    <property type="molecule type" value="Genomic_DNA"/>
</dbReference>
<feature type="non-terminal residue" evidence="1">
    <location>
        <position position="1"/>
    </location>
</feature>
<sequence length="110" mass="13483">GVINQNISMKGLVNQLQYYQLTFQKYKQQGTVRYFMIQINKQNKIILLIYQINQQFIYYLNLNSKQYFLFTFKFILENQSINYQINQLINQSTHQYLFSKQMVREVIIFE</sequence>
<dbReference type="InParanoid" id="W7XKW1"/>
<gene>
    <name evidence="1" type="ORF">TTHERM_002653438</name>
</gene>
<dbReference type="Proteomes" id="UP000009168">
    <property type="component" value="Unassembled WGS sequence"/>
</dbReference>
<dbReference type="KEGG" id="tet:TTHERM_002653438"/>
<proteinExistence type="predicted"/>
<reference evidence="2" key="1">
    <citation type="journal article" date="2006" name="PLoS Biol.">
        <title>Macronuclear genome sequence of the ciliate Tetrahymena thermophila, a model eukaryote.</title>
        <authorList>
            <person name="Eisen J.A."/>
            <person name="Coyne R.S."/>
            <person name="Wu M."/>
            <person name="Wu D."/>
            <person name="Thiagarajan M."/>
            <person name="Wortman J.R."/>
            <person name="Badger J.H."/>
            <person name="Ren Q."/>
            <person name="Amedeo P."/>
            <person name="Jones K.M."/>
            <person name="Tallon L.J."/>
            <person name="Delcher A.L."/>
            <person name="Salzberg S.L."/>
            <person name="Silva J.C."/>
            <person name="Haas B.J."/>
            <person name="Majoros W.H."/>
            <person name="Farzad M."/>
            <person name="Carlton J.M."/>
            <person name="Smith R.K. Jr."/>
            <person name="Garg J."/>
            <person name="Pearlman R.E."/>
            <person name="Karrer K.M."/>
            <person name="Sun L."/>
            <person name="Manning G."/>
            <person name="Elde N.C."/>
            <person name="Turkewitz A.P."/>
            <person name="Asai D.J."/>
            <person name="Wilkes D.E."/>
            <person name="Wang Y."/>
            <person name="Cai H."/>
            <person name="Collins K."/>
            <person name="Stewart B.A."/>
            <person name="Lee S.R."/>
            <person name="Wilamowska K."/>
            <person name="Weinberg Z."/>
            <person name="Ruzzo W.L."/>
            <person name="Wloga D."/>
            <person name="Gaertig J."/>
            <person name="Frankel J."/>
            <person name="Tsao C.-C."/>
            <person name="Gorovsky M.A."/>
            <person name="Keeling P.J."/>
            <person name="Waller R.F."/>
            <person name="Patron N.J."/>
            <person name="Cherry J.M."/>
            <person name="Stover N.A."/>
            <person name="Krieger C.J."/>
            <person name="del Toro C."/>
            <person name="Ryder H.F."/>
            <person name="Williamson S.C."/>
            <person name="Barbeau R.A."/>
            <person name="Hamilton E.P."/>
            <person name="Orias E."/>
        </authorList>
    </citation>
    <scope>NUCLEOTIDE SEQUENCE [LARGE SCALE GENOMIC DNA]</scope>
    <source>
        <strain evidence="2">SB210</strain>
    </source>
</reference>
<organism evidence="1 2">
    <name type="scientific">Tetrahymena thermophila (strain SB210)</name>
    <dbReference type="NCBI Taxonomy" id="312017"/>
    <lineage>
        <taxon>Eukaryota</taxon>
        <taxon>Sar</taxon>
        <taxon>Alveolata</taxon>
        <taxon>Ciliophora</taxon>
        <taxon>Intramacronucleata</taxon>
        <taxon>Oligohymenophorea</taxon>
        <taxon>Hymenostomatida</taxon>
        <taxon>Tetrahymenina</taxon>
        <taxon>Tetrahymenidae</taxon>
        <taxon>Tetrahymena</taxon>
    </lineage>
</organism>
<accession>W7XKW1</accession>
<dbReference type="GeneID" id="24442658"/>
<keyword evidence="2" id="KW-1185">Reference proteome</keyword>
<evidence type="ECO:0000313" key="1">
    <source>
        <dbReference type="EMBL" id="EWS76841.1"/>
    </source>
</evidence>
<protein>
    <submittedName>
        <fullName evidence="1">Uncharacterized protein</fullName>
    </submittedName>
</protein>